<accession>A0ABQ0GC94</accession>
<keyword evidence="3" id="KW-1185">Reference proteome</keyword>
<evidence type="ECO:0000313" key="3">
    <source>
        <dbReference type="Proteomes" id="UP001628179"/>
    </source>
</evidence>
<proteinExistence type="predicted"/>
<organism evidence="2 3">
    <name type="scientific">Madurella fahalii</name>
    <dbReference type="NCBI Taxonomy" id="1157608"/>
    <lineage>
        <taxon>Eukaryota</taxon>
        <taxon>Fungi</taxon>
        <taxon>Dikarya</taxon>
        <taxon>Ascomycota</taxon>
        <taxon>Pezizomycotina</taxon>
        <taxon>Sordariomycetes</taxon>
        <taxon>Sordariomycetidae</taxon>
        <taxon>Sordariales</taxon>
        <taxon>Sordariales incertae sedis</taxon>
        <taxon>Madurella</taxon>
    </lineage>
</organism>
<reference evidence="2 3" key="1">
    <citation type="submission" date="2024-09" db="EMBL/GenBank/DDBJ databases">
        <title>Itraconazole resistance in Madurella fahalii resulting from another homologue of gene encoding cytochrome P450 14-alpha sterol demethylase (CYP51).</title>
        <authorList>
            <person name="Yoshioka I."/>
            <person name="Fahal A.H."/>
            <person name="Kaneko S."/>
            <person name="Yaguchi T."/>
        </authorList>
    </citation>
    <scope>NUCLEOTIDE SEQUENCE [LARGE SCALE GENOMIC DNA]</scope>
    <source>
        <strain evidence="2 3">IFM 68171</strain>
    </source>
</reference>
<feature type="region of interest" description="Disordered" evidence="1">
    <location>
        <begin position="1"/>
        <end position="22"/>
    </location>
</feature>
<name>A0ABQ0GC94_9PEZI</name>
<dbReference type="Proteomes" id="UP001628179">
    <property type="component" value="Unassembled WGS sequence"/>
</dbReference>
<gene>
    <name evidence="2" type="ORF">MFIFM68171_05582</name>
</gene>
<evidence type="ECO:0000256" key="1">
    <source>
        <dbReference type="SAM" id="MobiDB-lite"/>
    </source>
</evidence>
<evidence type="ECO:0000313" key="2">
    <source>
        <dbReference type="EMBL" id="GAB1315372.1"/>
    </source>
</evidence>
<dbReference type="GeneID" id="98176325"/>
<feature type="compositionally biased region" description="Polar residues" evidence="1">
    <location>
        <begin position="1"/>
        <end position="13"/>
    </location>
</feature>
<dbReference type="EMBL" id="BAAFSV010000003">
    <property type="protein sequence ID" value="GAB1315372.1"/>
    <property type="molecule type" value="Genomic_DNA"/>
</dbReference>
<sequence>MSQPASHETTAGTSPAKRTREEEIARMTKHAEEVQKRFPDADLKLDQKWWVPSIDLGFRLQESLDQETHAKVSACVEKMTAAKFSAGSVAEARAELKTILAAYPDILLDVESMLFPNEEVWAKFNEYLESEAAAGRNHLPSCAVAPK</sequence>
<protein>
    <submittedName>
        <fullName evidence="2">Uncharacterized protein</fullName>
    </submittedName>
</protein>
<dbReference type="RefSeq" id="XP_070917103.1">
    <property type="nucleotide sequence ID" value="XM_071061002.1"/>
</dbReference>
<comment type="caution">
    <text evidence="2">The sequence shown here is derived from an EMBL/GenBank/DDBJ whole genome shotgun (WGS) entry which is preliminary data.</text>
</comment>